<reference evidence="3 4" key="1">
    <citation type="submission" date="2020-04" db="EMBL/GenBank/DDBJ databases">
        <title>Rhodospirillaceae bacterium KN72 isolated from deep sea.</title>
        <authorList>
            <person name="Zhang D.-C."/>
        </authorList>
    </citation>
    <scope>NUCLEOTIDE SEQUENCE [LARGE SCALE GENOMIC DNA]</scope>
    <source>
        <strain evidence="3 4">KN72</strain>
    </source>
</reference>
<comment type="caution">
    <text evidence="3">The sequence shown here is derived from an EMBL/GenBank/DDBJ whole genome shotgun (WGS) entry which is preliminary data.</text>
</comment>
<feature type="domain" description="Aspartyl/asparaginy/proline hydroxylase" evidence="2">
    <location>
        <begin position="149"/>
        <end position="235"/>
    </location>
</feature>
<proteinExistence type="predicted"/>
<feature type="transmembrane region" description="Helical" evidence="1">
    <location>
        <begin position="12"/>
        <end position="37"/>
    </location>
</feature>
<dbReference type="InterPro" id="IPR007803">
    <property type="entry name" value="Asp/Arg/Pro-Hydrxlase"/>
</dbReference>
<keyword evidence="1" id="KW-0812">Transmembrane</keyword>
<evidence type="ECO:0000313" key="4">
    <source>
        <dbReference type="Proteomes" id="UP000539372"/>
    </source>
</evidence>
<evidence type="ECO:0000313" key="3">
    <source>
        <dbReference type="EMBL" id="NMM44722.1"/>
    </source>
</evidence>
<accession>A0A7Y0HGA7</accession>
<organism evidence="3 4">
    <name type="scientific">Pacificispira spongiicola</name>
    <dbReference type="NCBI Taxonomy" id="2729598"/>
    <lineage>
        <taxon>Bacteria</taxon>
        <taxon>Pseudomonadati</taxon>
        <taxon>Pseudomonadota</taxon>
        <taxon>Alphaproteobacteria</taxon>
        <taxon>Rhodospirillales</taxon>
        <taxon>Rhodospirillaceae</taxon>
        <taxon>Pacificispira</taxon>
    </lineage>
</organism>
<dbReference type="Proteomes" id="UP000539372">
    <property type="component" value="Unassembled WGS sequence"/>
</dbReference>
<keyword evidence="1" id="KW-1133">Transmembrane helix</keyword>
<dbReference type="EMBL" id="JABBNT010000003">
    <property type="protein sequence ID" value="NMM44722.1"/>
    <property type="molecule type" value="Genomic_DNA"/>
</dbReference>
<evidence type="ECO:0000256" key="1">
    <source>
        <dbReference type="SAM" id="Phobius"/>
    </source>
</evidence>
<name>A0A7Y0HGA7_9PROT</name>
<dbReference type="InterPro" id="IPR027443">
    <property type="entry name" value="IPNS-like_sf"/>
</dbReference>
<sequence length="272" mass="31753">MASRVSRKRIKQGVIAAVFLTVAVALSPIATAIYILAGSLDVLRNEKRDWYLIQRYFSGNGFTTWLVSPLNLLLDLLSYRNRKIYRLEDFSGEARQELDRTLGFFRDNKDAVIARIDRELGDEKRGMFLFRWYGQRYNREFEALNGDFKHIRTIAVSVFQGTERTNFHFGPLRLTLRVLFNLTPVKDAEVFIECGKTKHYWAENPLFIFDDTLMHRSVNDHDGRRYVVFMDILRPSPVQPLLRVLLVPISWAATAFKSIYYRRWAMLGIGKS</sequence>
<dbReference type="Gene3D" id="2.60.120.330">
    <property type="entry name" value="B-lactam Antibiotic, Isopenicillin N Synthase, Chain"/>
    <property type="match status" value="1"/>
</dbReference>
<evidence type="ECO:0000259" key="2">
    <source>
        <dbReference type="Pfam" id="PF05118"/>
    </source>
</evidence>
<dbReference type="Pfam" id="PF05118">
    <property type="entry name" value="Asp_Arg_Hydrox"/>
    <property type="match status" value="1"/>
</dbReference>
<keyword evidence="1" id="KW-0472">Membrane</keyword>
<keyword evidence="4" id="KW-1185">Reference proteome</keyword>
<dbReference type="AlphaFoldDB" id="A0A7Y0HGA7"/>
<gene>
    <name evidence="3" type="ORF">HH303_09550</name>
</gene>
<protein>
    <submittedName>
        <fullName evidence="3">Aspartyl/asparaginyl beta-hydroxylase domain-containing protein</fullName>
    </submittedName>
</protein>
<dbReference type="RefSeq" id="WP_169625123.1">
    <property type="nucleotide sequence ID" value="NZ_JABBNT010000003.1"/>
</dbReference>